<name>I0YM89_COCSC</name>
<evidence type="ECO:0000259" key="1">
    <source>
        <dbReference type="Pfam" id="PF08170"/>
    </source>
</evidence>
<dbReference type="InterPro" id="IPR039182">
    <property type="entry name" value="Pop1"/>
</dbReference>
<proteinExistence type="predicted"/>
<dbReference type="GO" id="GO:0001682">
    <property type="term" value="P:tRNA 5'-leader removal"/>
    <property type="evidence" value="ECO:0007669"/>
    <property type="project" value="InterPro"/>
</dbReference>
<dbReference type="OrthoDB" id="442863at2759"/>
<dbReference type="EMBL" id="AGSI01000019">
    <property type="protein sequence ID" value="EIE19508.1"/>
    <property type="molecule type" value="Genomic_DNA"/>
</dbReference>
<dbReference type="GO" id="GO:0005655">
    <property type="term" value="C:nucleolar ribonuclease P complex"/>
    <property type="evidence" value="ECO:0007669"/>
    <property type="project" value="InterPro"/>
</dbReference>
<dbReference type="RefSeq" id="XP_005644052.1">
    <property type="nucleotide sequence ID" value="XM_005643995.1"/>
</dbReference>
<reference evidence="2 3" key="1">
    <citation type="journal article" date="2012" name="Genome Biol.">
        <title>The genome of the polar eukaryotic microalga coccomyxa subellipsoidea reveals traits of cold adaptation.</title>
        <authorList>
            <person name="Blanc G."/>
            <person name="Agarkova I."/>
            <person name="Grimwood J."/>
            <person name="Kuo A."/>
            <person name="Brueggeman A."/>
            <person name="Dunigan D."/>
            <person name="Gurnon J."/>
            <person name="Ladunga I."/>
            <person name="Lindquist E."/>
            <person name="Lucas S."/>
            <person name="Pangilinan J."/>
            <person name="Proschold T."/>
            <person name="Salamov A."/>
            <person name="Schmutz J."/>
            <person name="Weeks D."/>
            <person name="Yamada T."/>
            <person name="Claverie J.M."/>
            <person name="Grigoriev I."/>
            <person name="Van Etten J."/>
            <person name="Lomsadze A."/>
            <person name="Borodovsky M."/>
        </authorList>
    </citation>
    <scope>NUCLEOTIDE SEQUENCE [LARGE SCALE GENOMIC DNA]</scope>
    <source>
        <strain evidence="2 3">C-169</strain>
    </source>
</reference>
<dbReference type="PANTHER" id="PTHR22731">
    <property type="entry name" value="RIBONUCLEASES P/MRP PROTEIN SUBUNIT POP1"/>
    <property type="match status" value="1"/>
</dbReference>
<dbReference type="KEGG" id="csl:COCSUDRAFT_83559"/>
<dbReference type="Pfam" id="PF08170">
    <property type="entry name" value="POPLD"/>
    <property type="match status" value="1"/>
</dbReference>
<dbReference type="GO" id="GO:0000172">
    <property type="term" value="C:ribonuclease MRP complex"/>
    <property type="evidence" value="ECO:0007669"/>
    <property type="project" value="InterPro"/>
</dbReference>
<keyword evidence="3" id="KW-1185">Reference proteome</keyword>
<gene>
    <name evidence="2" type="ORF">COCSUDRAFT_83559</name>
</gene>
<dbReference type="STRING" id="574566.I0YM89"/>
<dbReference type="Proteomes" id="UP000007264">
    <property type="component" value="Unassembled WGS sequence"/>
</dbReference>
<dbReference type="AlphaFoldDB" id="I0YM89"/>
<evidence type="ECO:0000313" key="2">
    <source>
        <dbReference type="EMBL" id="EIE19508.1"/>
    </source>
</evidence>
<evidence type="ECO:0000313" key="3">
    <source>
        <dbReference type="Proteomes" id="UP000007264"/>
    </source>
</evidence>
<feature type="domain" description="POPLD" evidence="1">
    <location>
        <begin position="169"/>
        <end position="220"/>
    </location>
</feature>
<organism evidence="2 3">
    <name type="scientific">Coccomyxa subellipsoidea (strain C-169)</name>
    <name type="common">Green microalga</name>
    <dbReference type="NCBI Taxonomy" id="574566"/>
    <lineage>
        <taxon>Eukaryota</taxon>
        <taxon>Viridiplantae</taxon>
        <taxon>Chlorophyta</taxon>
        <taxon>core chlorophytes</taxon>
        <taxon>Trebouxiophyceae</taxon>
        <taxon>Trebouxiophyceae incertae sedis</taxon>
        <taxon>Coccomyxaceae</taxon>
        <taxon>Coccomyxa</taxon>
        <taxon>Coccomyxa subellipsoidea</taxon>
    </lineage>
</organism>
<dbReference type="SUPFAM" id="SSF103025">
    <property type="entry name" value="Folate-binding domain"/>
    <property type="match status" value="1"/>
</dbReference>
<comment type="caution">
    <text evidence="2">The sequence shown here is derived from an EMBL/GenBank/DDBJ whole genome shotgun (WGS) entry which is preliminary data.</text>
</comment>
<dbReference type="PANTHER" id="PTHR22731:SF3">
    <property type="entry name" value="RIBONUCLEASES P_MRP PROTEIN SUBUNIT POP1"/>
    <property type="match status" value="1"/>
</dbReference>
<protein>
    <recommendedName>
        <fullName evidence="1">POPLD domain-containing protein</fullName>
    </recommendedName>
</protein>
<accession>I0YM89</accession>
<dbReference type="GeneID" id="17037301"/>
<dbReference type="InterPro" id="IPR012590">
    <property type="entry name" value="POPLD_dom"/>
</dbReference>
<sequence length="224" mass="23538">MVTRIAFQLTGPHADLIAIMFSVSCPSGALTPAKILFWSASPAAAAQLPAEADASAPRLSEAVIWVHPAASSDAHAALLNGAIGSQLPHNMVLPLHLKDPRLAKPIKAAEALATLEEASSQASLKVLPQPPSYNNLQPLAPALAQERAPEGCPALAVRRAAADGKAAPGWSLILPAGWASLFWQALVYNRARPAGQREWRWAAAHQGVGFFPHDFPDTPAPSKA</sequence>